<dbReference type="PROSITE" id="PS50887">
    <property type="entry name" value="GGDEF"/>
    <property type="match status" value="1"/>
</dbReference>
<dbReference type="OrthoDB" id="8749970at2"/>
<evidence type="ECO:0000256" key="1">
    <source>
        <dbReference type="ARBA" id="ARBA00012528"/>
    </source>
</evidence>
<dbReference type="GO" id="GO:0005886">
    <property type="term" value="C:plasma membrane"/>
    <property type="evidence" value="ECO:0007669"/>
    <property type="project" value="TreeGrafter"/>
</dbReference>
<sequence length="235" mass="25470">MKAAVSIRLFHTYGEHVRTYPMQDIRHLTMQLNSLLEQARAGSAMAAIADGLQAALETLSAVATHDELTGALNRRGLVQKLDAELDRAKRTGHPFSFAVIAVDQFHALNQQHGSEQGNRILENLAQAVLALIRTLDSFGRIGDNEFALILPTTWLDQSDKAIARLTKAVSDLNWDDIAPGLAVTFSSGLTTNFAGDTAEQMMRRASEALAMAKMQGPGSSAQLEAALPDFDPDML</sequence>
<dbReference type="PANTHER" id="PTHR45138:SF9">
    <property type="entry name" value="DIGUANYLATE CYCLASE DGCM-RELATED"/>
    <property type="match status" value="1"/>
</dbReference>
<dbReference type="InterPro" id="IPR043128">
    <property type="entry name" value="Rev_trsase/Diguanyl_cyclase"/>
</dbReference>
<dbReference type="GO" id="GO:1902201">
    <property type="term" value="P:negative regulation of bacterial-type flagellum-dependent cell motility"/>
    <property type="evidence" value="ECO:0007669"/>
    <property type="project" value="TreeGrafter"/>
</dbReference>
<reference evidence="4 5" key="1">
    <citation type="journal article" date="2007" name="PLoS Genet.">
        <title>A tale of two oxidation states: bacterial colonization of arsenic-rich environments.</title>
        <authorList>
            <person name="Muller D."/>
            <person name="Medigue C."/>
            <person name="Koechler S."/>
            <person name="Barbe V."/>
            <person name="Barakat M."/>
            <person name="Talla E."/>
            <person name="Bonnefoy V."/>
            <person name="Krin E."/>
            <person name="Arsene-Ploetze F."/>
            <person name="Carapito C."/>
            <person name="Chandler M."/>
            <person name="Cournoyer B."/>
            <person name="Cruveiller S."/>
            <person name="Dossat C."/>
            <person name="Duval S."/>
            <person name="Heymann M."/>
            <person name="Leize E."/>
            <person name="Lieutaud A."/>
            <person name="Lievremont D."/>
            <person name="Makita Y."/>
            <person name="Mangenot S."/>
            <person name="Nitschke W."/>
            <person name="Ortet P."/>
            <person name="Perdrial N."/>
            <person name="Schoepp B."/>
            <person name="Siguier N."/>
            <person name="Simeonova D.D."/>
            <person name="Rouy Z."/>
            <person name="Segurens B."/>
            <person name="Turlin E."/>
            <person name="Vallenet D."/>
            <person name="Van Dorsselaer A."/>
            <person name="Weiss S."/>
            <person name="Weissenbach J."/>
            <person name="Lett M.C."/>
            <person name="Danchin A."/>
            <person name="Bertin P.N."/>
        </authorList>
    </citation>
    <scope>NUCLEOTIDE SEQUENCE [LARGE SCALE GENOMIC DNA]</scope>
    <source>
        <strain evidence="5">ULPAs1</strain>
    </source>
</reference>
<dbReference type="NCBIfam" id="TIGR00254">
    <property type="entry name" value="GGDEF"/>
    <property type="match status" value="1"/>
</dbReference>
<accession>A4GA44</accession>
<dbReference type="InterPro" id="IPR000160">
    <property type="entry name" value="GGDEF_dom"/>
</dbReference>
<dbReference type="Gene3D" id="3.30.70.270">
    <property type="match status" value="1"/>
</dbReference>
<evidence type="ECO:0000256" key="2">
    <source>
        <dbReference type="ARBA" id="ARBA00034247"/>
    </source>
</evidence>
<feature type="domain" description="GGDEF" evidence="3">
    <location>
        <begin position="93"/>
        <end position="225"/>
    </location>
</feature>
<dbReference type="InterPro" id="IPR029787">
    <property type="entry name" value="Nucleotide_cyclase"/>
</dbReference>
<dbReference type="EC" id="2.7.7.65" evidence="1"/>
<dbReference type="SMART" id="SM00267">
    <property type="entry name" value="GGDEF"/>
    <property type="match status" value="1"/>
</dbReference>
<dbReference type="PANTHER" id="PTHR45138">
    <property type="entry name" value="REGULATORY COMPONENTS OF SENSORY TRANSDUCTION SYSTEM"/>
    <property type="match status" value="1"/>
</dbReference>
<keyword evidence="5" id="KW-1185">Reference proteome</keyword>
<evidence type="ECO:0000313" key="5">
    <source>
        <dbReference type="Proteomes" id="UP000006697"/>
    </source>
</evidence>
<dbReference type="CDD" id="cd01949">
    <property type="entry name" value="GGDEF"/>
    <property type="match status" value="1"/>
</dbReference>
<dbReference type="STRING" id="204773.HEAR3274"/>
<dbReference type="Proteomes" id="UP000006697">
    <property type="component" value="Chromosome"/>
</dbReference>
<gene>
    <name evidence="4" type="ordered locus">HEAR3274</name>
</gene>
<comment type="catalytic activity">
    <reaction evidence="2">
        <text>2 GTP = 3',3'-c-di-GMP + 2 diphosphate</text>
        <dbReference type="Rhea" id="RHEA:24898"/>
        <dbReference type="ChEBI" id="CHEBI:33019"/>
        <dbReference type="ChEBI" id="CHEBI:37565"/>
        <dbReference type="ChEBI" id="CHEBI:58805"/>
        <dbReference type="EC" id="2.7.7.65"/>
    </reaction>
</comment>
<dbReference type="GO" id="GO:0043709">
    <property type="term" value="P:cell adhesion involved in single-species biofilm formation"/>
    <property type="evidence" value="ECO:0007669"/>
    <property type="project" value="TreeGrafter"/>
</dbReference>
<dbReference type="Pfam" id="PF00990">
    <property type="entry name" value="GGDEF"/>
    <property type="match status" value="1"/>
</dbReference>
<dbReference type="SUPFAM" id="SSF55073">
    <property type="entry name" value="Nucleotide cyclase"/>
    <property type="match status" value="1"/>
</dbReference>
<proteinExistence type="predicted"/>
<protein>
    <recommendedName>
        <fullName evidence="1">diguanylate cyclase</fullName>
        <ecNumber evidence="1">2.7.7.65</ecNumber>
    </recommendedName>
</protein>
<dbReference type="GO" id="GO:0052621">
    <property type="term" value="F:diguanylate cyclase activity"/>
    <property type="evidence" value="ECO:0007669"/>
    <property type="project" value="UniProtKB-EC"/>
</dbReference>
<evidence type="ECO:0000259" key="3">
    <source>
        <dbReference type="PROSITE" id="PS50887"/>
    </source>
</evidence>
<dbReference type="InterPro" id="IPR050469">
    <property type="entry name" value="Diguanylate_Cyclase"/>
</dbReference>
<name>A4GA44_HERAR</name>
<evidence type="ECO:0000313" key="4">
    <source>
        <dbReference type="EMBL" id="CAL63381.1"/>
    </source>
</evidence>
<dbReference type="AlphaFoldDB" id="A4GA44"/>
<dbReference type="HOGENOM" id="CLU_1178919_0_0_4"/>
<dbReference type="KEGG" id="har:HEAR3274"/>
<organism evidence="4 5">
    <name type="scientific">Herminiimonas arsenicoxydans</name>
    <dbReference type="NCBI Taxonomy" id="204773"/>
    <lineage>
        <taxon>Bacteria</taxon>
        <taxon>Pseudomonadati</taxon>
        <taxon>Pseudomonadota</taxon>
        <taxon>Betaproteobacteria</taxon>
        <taxon>Burkholderiales</taxon>
        <taxon>Oxalobacteraceae</taxon>
        <taxon>Herminiimonas</taxon>
    </lineage>
</organism>
<dbReference type="EMBL" id="CU207211">
    <property type="protein sequence ID" value="CAL63381.1"/>
    <property type="molecule type" value="Genomic_DNA"/>
</dbReference>
<dbReference type="eggNOG" id="COG3706">
    <property type="taxonomic scope" value="Bacteria"/>
</dbReference>